<dbReference type="AlphaFoldDB" id="A0AAU2HCN4"/>
<feature type="region of interest" description="Disordered" evidence="1">
    <location>
        <begin position="1"/>
        <end position="24"/>
    </location>
</feature>
<accession>A0AAU2HCN4</accession>
<reference evidence="3" key="1">
    <citation type="submission" date="2022-10" db="EMBL/GenBank/DDBJ databases">
        <title>The complete genomes of actinobacterial strains from the NBC collection.</title>
        <authorList>
            <person name="Joergensen T.S."/>
            <person name="Alvarez Arevalo M."/>
            <person name="Sterndorff E.B."/>
            <person name="Faurdal D."/>
            <person name="Vuksanovic O."/>
            <person name="Mourched A.-S."/>
            <person name="Charusanti P."/>
            <person name="Shaw S."/>
            <person name="Blin K."/>
            <person name="Weber T."/>
        </authorList>
    </citation>
    <scope>NUCLEOTIDE SEQUENCE</scope>
    <source>
        <strain evidence="3">NBC_00060</strain>
        <plasmid evidence="3">unnamed1</plasmid>
    </source>
</reference>
<gene>
    <name evidence="3" type="ORF">OHV25_40655</name>
</gene>
<dbReference type="EMBL" id="CP108254">
    <property type="protein sequence ID" value="WTU45909.1"/>
    <property type="molecule type" value="Genomic_DNA"/>
</dbReference>
<keyword evidence="2" id="KW-1133">Transmembrane helix</keyword>
<dbReference type="RefSeq" id="WP_331723698.1">
    <property type="nucleotide sequence ID" value="NZ_CP108254.1"/>
</dbReference>
<evidence type="ECO:0000256" key="1">
    <source>
        <dbReference type="SAM" id="MobiDB-lite"/>
    </source>
</evidence>
<keyword evidence="3" id="KW-0614">Plasmid</keyword>
<feature type="transmembrane region" description="Helical" evidence="2">
    <location>
        <begin position="104"/>
        <end position="123"/>
    </location>
</feature>
<proteinExistence type="predicted"/>
<feature type="transmembrane region" description="Helical" evidence="2">
    <location>
        <begin position="73"/>
        <end position="92"/>
    </location>
</feature>
<keyword evidence="2" id="KW-0812">Transmembrane</keyword>
<protein>
    <submittedName>
        <fullName evidence="3">Uncharacterized protein</fullName>
    </submittedName>
</protein>
<name>A0AAU2HCN4_9ACTN</name>
<keyword evidence="2" id="KW-0472">Membrane</keyword>
<organism evidence="3">
    <name type="scientific">Streptomyces sp. NBC_00060</name>
    <dbReference type="NCBI Taxonomy" id="2975636"/>
    <lineage>
        <taxon>Bacteria</taxon>
        <taxon>Bacillati</taxon>
        <taxon>Actinomycetota</taxon>
        <taxon>Actinomycetes</taxon>
        <taxon>Kitasatosporales</taxon>
        <taxon>Streptomycetaceae</taxon>
        <taxon>Streptomyces</taxon>
    </lineage>
</organism>
<sequence>MTSPSEDGLPDHDHTTPATGPGRKHGLLREALEFLTELLGDFLAEIVMQAVSCALLVGVLIGLFWGWGRSPALTLGTVVVLLTGAVVTVAAVKARSHPDRRSPWLLGAAVLTIVGAVAVWFVFYGSNCGCV</sequence>
<feature type="transmembrane region" description="Helical" evidence="2">
    <location>
        <begin position="46"/>
        <end position="67"/>
    </location>
</feature>
<evidence type="ECO:0000313" key="3">
    <source>
        <dbReference type="EMBL" id="WTU45909.1"/>
    </source>
</evidence>
<evidence type="ECO:0000256" key="2">
    <source>
        <dbReference type="SAM" id="Phobius"/>
    </source>
</evidence>
<geneLocation type="plasmid" evidence="3">
    <name>unnamed1</name>
</geneLocation>